<name>G7W254_PAETH</name>
<dbReference type="AlphaFoldDB" id="G7W254"/>
<protein>
    <submittedName>
        <fullName evidence="1">Uncharacterized protein</fullName>
    </submittedName>
</protein>
<evidence type="ECO:0000313" key="2">
    <source>
        <dbReference type="Proteomes" id="UP000005876"/>
    </source>
</evidence>
<evidence type="ECO:0000313" key="1">
    <source>
        <dbReference type="EMBL" id="AET59638.1"/>
    </source>
</evidence>
<dbReference type="Proteomes" id="UP000005876">
    <property type="component" value="Chromosome"/>
</dbReference>
<organism evidence="1 2">
    <name type="scientific">Paenibacillus terrae (strain HPL-003)</name>
    <dbReference type="NCBI Taxonomy" id="985665"/>
    <lineage>
        <taxon>Bacteria</taxon>
        <taxon>Bacillati</taxon>
        <taxon>Bacillota</taxon>
        <taxon>Bacilli</taxon>
        <taxon>Bacillales</taxon>
        <taxon>Paenibacillaceae</taxon>
        <taxon>Paenibacillus</taxon>
    </lineage>
</organism>
<proteinExistence type="predicted"/>
<gene>
    <name evidence="1" type="ordered locus">HPL003_14435</name>
</gene>
<dbReference type="HOGENOM" id="CLU_3046146_0_0_9"/>
<reference evidence="1 2" key="3">
    <citation type="journal article" date="2012" name="J. Bacteriol.">
        <title>Genome Sequence of Paenibacillus terrae HPL-003, a Xylanase-Producing Bacterium Isolated from Soil Found in Forest Residue.</title>
        <authorList>
            <person name="Shin S.H."/>
            <person name="Kim S."/>
            <person name="Kim J.Y."/>
            <person name="Song H.Y."/>
            <person name="Cho S.J."/>
            <person name="Kim D.R."/>
            <person name="Lee K.I."/>
            <person name="Lim H.K."/>
            <person name="Park N.J."/>
            <person name="Hwang I.T."/>
            <person name="Yang K.S."/>
        </authorList>
    </citation>
    <scope>NUCLEOTIDE SEQUENCE [LARGE SCALE GENOMIC DNA]</scope>
    <source>
        <strain evidence="1 2">HPL-003</strain>
    </source>
</reference>
<reference key="2">
    <citation type="submission" date="2011-11" db="EMBL/GenBank/DDBJ databases">
        <authorList>
            <person name="Shin S.H."/>
            <person name="Kim S."/>
            <person name="Kim J.Y."/>
        </authorList>
    </citation>
    <scope>NUCLEOTIDE SEQUENCE</scope>
    <source>
        <strain>HPL-003</strain>
    </source>
</reference>
<dbReference type="EMBL" id="CP003107">
    <property type="protein sequence ID" value="AET59638.1"/>
    <property type="molecule type" value="Genomic_DNA"/>
</dbReference>
<dbReference type="KEGG" id="pta:HPL003_14435"/>
<sequence length="54" mass="6288">MMRIEKEDYDQNAEIILGKLKAYNDQNMPHITNYENKKVNYAAKDDHGEFLGGL</sequence>
<accession>G7W254</accession>
<dbReference type="RefSeq" id="WP_014280363.1">
    <property type="nucleotide sequence ID" value="NC_016641.1"/>
</dbReference>
<reference evidence="2" key="1">
    <citation type="submission" date="2011-11" db="EMBL/GenBank/DDBJ databases">
        <title>Complete sequence of Paenibacillus terrae HPL-003.</title>
        <authorList>
            <person name="Shin S.H."/>
            <person name="Kim S."/>
            <person name="Kim J.Y."/>
        </authorList>
    </citation>
    <scope>NUCLEOTIDE SEQUENCE [LARGE SCALE GENOMIC DNA]</scope>
    <source>
        <strain evidence="2">HPL-003</strain>
    </source>
</reference>